<dbReference type="Proteomes" id="UP000256999">
    <property type="component" value="Unassembled WGS sequence"/>
</dbReference>
<protein>
    <submittedName>
        <fullName evidence="2">M50 family peptidase</fullName>
    </submittedName>
</protein>
<feature type="transmembrane region" description="Helical" evidence="1">
    <location>
        <begin position="111"/>
        <end position="131"/>
    </location>
</feature>
<keyword evidence="1" id="KW-0472">Membrane</keyword>
<dbReference type="PANTHER" id="PTHR33979">
    <property type="entry name" value="OS02G0221600 PROTEIN"/>
    <property type="match status" value="1"/>
</dbReference>
<feature type="transmembrane region" description="Helical" evidence="1">
    <location>
        <begin position="137"/>
        <end position="154"/>
    </location>
</feature>
<accession>A0A3E0UDT1</accession>
<feature type="transmembrane region" description="Helical" evidence="1">
    <location>
        <begin position="161"/>
        <end position="182"/>
    </location>
</feature>
<feature type="transmembrane region" description="Helical" evidence="1">
    <location>
        <begin position="20"/>
        <end position="40"/>
    </location>
</feature>
<dbReference type="EMBL" id="QUOV01000001">
    <property type="protein sequence ID" value="REL35191.1"/>
    <property type="molecule type" value="Genomic_DNA"/>
</dbReference>
<feature type="transmembrane region" description="Helical" evidence="1">
    <location>
        <begin position="84"/>
        <end position="104"/>
    </location>
</feature>
<reference evidence="2 3" key="1">
    <citation type="submission" date="2018-08" db="EMBL/GenBank/DDBJ databases">
        <title>Thalassotalea euphylliae genome.</title>
        <authorList>
            <person name="Summers S."/>
            <person name="Rice S.A."/>
            <person name="Freckelton M.L."/>
            <person name="Nedved B.T."/>
            <person name="Hadfield M.G."/>
        </authorList>
    </citation>
    <scope>NUCLEOTIDE SEQUENCE [LARGE SCALE GENOMIC DNA]</scope>
    <source>
        <strain evidence="2 3">H2</strain>
    </source>
</reference>
<organism evidence="2 3">
    <name type="scientific">Thalassotalea euphylliae</name>
    <dbReference type="NCBI Taxonomy" id="1655234"/>
    <lineage>
        <taxon>Bacteria</taxon>
        <taxon>Pseudomonadati</taxon>
        <taxon>Pseudomonadota</taxon>
        <taxon>Gammaproteobacteria</taxon>
        <taxon>Alteromonadales</taxon>
        <taxon>Colwelliaceae</taxon>
        <taxon>Thalassotalea</taxon>
    </lineage>
</organism>
<gene>
    <name evidence="2" type="ORF">DXX92_07365</name>
</gene>
<name>A0A3E0UDT1_9GAMM</name>
<dbReference type="InterPro" id="IPR049500">
    <property type="entry name" value="Peptidase_M50B-like"/>
</dbReference>
<evidence type="ECO:0000313" key="3">
    <source>
        <dbReference type="Proteomes" id="UP000256999"/>
    </source>
</evidence>
<evidence type="ECO:0000256" key="1">
    <source>
        <dbReference type="SAM" id="Phobius"/>
    </source>
</evidence>
<proteinExistence type="predicted"/>
<dbReference type="Pfam" id="PF13398">
    <property type="entry name" value="Peptidase_M50B"/>
    <property type="match status" value="1"/>
</dbReference>
<sequence length="228" mass="25175">MEPIVTSQLHQPSFFYRHRFWLLLLAAATLRHLPIVSLPFNWLESYFHEVSHGLAAIIAGGKIIQIELFPNGAGLCTTQGGSRLLTAFMGYSGAAIWGAAIYSLSSLNQRITQLVTASILILLVLSCIFWVRDILTLIILAVLIALFALKVKFYHHPWLIVSVQLVGLTVLLNALLSPLYLIDGRHRGDGATLAGLTGVPEILWVAIWLAIAVVLLYRLAKQSNKRLS</sequence>
<comment type="caution">
    <text evidence="2">The sequence shown here is derived from an EMBL/GenBank/DDBJ whole genome shotgun (WGS) entry which is preliminary data.</text>
</comment>
<dbReference type="AlphaFoldDB" id="A0A3E0UDT1"/>
<dbReference type="PANTHER" id="PTHR33979:SF2">
    <property type="entry name" value="PEPTIDASE M50B-LIKE-DOMAIN-CONTAINING PROTEIN"/>
    <property type="match status" value="1"/>
</dbReference>
<keyword evidence="1" id="KW-0812">Transmembrane</keyword>
<dbReference type="OrthoDB" id="7425566at2"/>
<keyword evidence="1" id="KW-1133">Transmembrane helix</keyword>
<feature type="transmembrane region" description="Helical" evidence="1">
    <location>
        <begin position="202"/>
        <end position="220"/>
    </location>
</feature>
<evidence type="ECO:0000313" key="2">
    <source>
        <dbReference type="EMBL" id="REL35191.1"/>
    </source>
</evidence>